<feature type="domain" description="Elongation factor EFG" evidence="5">
    <location>
        <begin position="541"/>
        <end position="631"/>
    </location>
</feature>
<proteinExistence type="predicted"/>
<dbReference type="SUPFAM" id="SSF52540">
    <property type="entry name" value="P-loop containing nucleoside triphosphate hydrolases"/>
    <property type="match status" value="1"/>
</dbReference>
<dbReference type="InterPro" id="IPR014721">
    <property type="entry name" value="Ribsml_uS5_D2-typ_fold_subgr"/>
</dbReference>
<dbReference type="SMART" id="SM00889">
    <property type="entry name" value="EFG_IV"/>
    <property type="match status" value="1"/>
</dbReference>
<feature type="domain" description="Translation elongation factor EFG/EF2" evidence="6">
    <location>
        <begin position="422"/>
        <end position="539"/>
    </location>
</feature>
<dbReference type="CDD" id="cd01514">
    <property type="entry name" value="Elongation_Factor_C"/>
    <property type="match status" value="1"/>
</dbReference>
<dbReference type="InterPro" id="IPR035647">
    <property type="entry name" value="EFG_III/V"/>
</dbReference>
<evidence type="ECO:0000256" key="2">
    <source>
        <dbReference type="ARBA" id="ARBA00022768"/>
    </source>
</evidence>
<dbReference type="InterPro" id="IPR047872">
    <property type="entry name" value="EFG_IV"/>
</dbReference>
<evidence type="ECO:0000256" key="4">
    <source>
        <dbReference type="ARBA" id="ARBA00023134"/>
    </source>
</evidence>
<dbReference type="CDD" id="cd01434">
    <property type="entry name" value="EFG_mtEFG1_IV"/>
    <property type="match status" value="1"/>
</dbReference>
<evidence type="ECO:0000313" key="8">
    <source>
        <dbReference type="Proteomes" id="UP001595973"/>
    </source>
</evidence>
<dbReference type="SMART" id="SM00838">
    <property type="entry name" value="EFG_C"/>
    <property type="match status" value="1"/>
</dbReference>
<keyword evidence="1" id="KW-0547">Nucleotide-binding</keyword>
<dbReference type="PANTHER" id="PTHR43261">
    <property type="entry name" value="TRANSLATION ELONGATION FACTOR G-RELATED"/>
    <property type="match status" value="1"/>
</dbReference>
<dbReference type="EMBL" id="JBHSGI010000002">
    <property type="protein sequence ID" value="MFC4667677.1"/>
    <property type="molecule type" value="Genomic_DNA"/>
</dbReference>
<reference evidence="8" key="1">
    <citation type="journal article" date="2019" name="Int. J. Syst. Evol. Microbiol.">
        <title>The Global Catalogue of Microorganisms (GCM) 10K type strain sequencing project: providing services to taxonomists for standard genome sequencing and annotation.</title>
        <authorList>
            <consortium name="The Broad Institute Genomics Platform"/>
            <consortium name="The Broad Institute Genome Sequencing Center for Infectious Disease"/>
            <person name="Wu L."/>
            <person name="Ma J."/>
        </authorList>
    </citation>
    <scope>NUCLEOTIDE SEQUENCE [LARGE SCALE GENOMIC DNA]</scope>
    <source>
        <strain evidence="8">CGMCC 4.7283</strain>
    </source>
</reference>
<dbReference type="InterPro" id="IPR000640">
    <property type="entry name" value="EFG_V-like"/>
</dbReference>
<accession>A0ABV9KBT8</accession>
<protein>
    <submittedName>
        <fullName evidence="7">Elongation factor G</fullName>
    </submittedName>
</protein>
<dbReference type="RefSeq" id="WP_380715912.1">
    <property type="nucleotide sequence ID" value="NZ_JBHSGI010000002.1"/>
</dbReference>
<dbReference type="InterPro" id="IPR041095">
    <property type="entry name" value="EFG_II"/>
</dbReference>
<evidence type="ECO:0000256" key="1">
    <source>
        <dbReference type="ARBA" id="ARBA00022741"/>
    </source>
</evidence>
<name>A0ABV9KBT8_9RHOB</name>
<evidence type="ECO:0000259" key="6">
    <source>
        <dbReference type="SMART" id="SM00889"/>
    </source>
</evidence>
<dbReference type="InterPro" id="IPR020568">
    <property type="entry name" value="Ribosomal_Su5_D2-typ_SF"/>
</dbReference>
<keyword evidence="8" id="KW-1185">Reference proteome</keyword>
<evidence type="ECO:0000256" key="3">
    <source>
        <dbReference type="ARBA" id="ARBA00022917"/>
    </source>
</evidence>
<dbReference type="Pfam" id="PF03764">
    <property type="entry name" value="EFG_IV"/>
    <property type="match status" value="1"/>
</dbReference>
<dbReference type="Pfam" id="PF00009">
    <property type="entry name" value="GTP_EFTU"/>
    <property type="match status" value="1"/>
</dbReference>
<dbReference type="SUPFAM" id="SSF54211">
    <property type="entry name" value="Ribosomal protein S5 domain 2-like"/>
    <property type="match status" value="1"/>
</dbReference>
<dbReference type="Gene3D" id="3.30.70.240">
    <property type="match status" value="1"/>
</dbReference>
<dbReference type="NCBIfam" id="NF009379">
    <property type="entry name" value="PRK12740.1-3"/>
    <property type="match status" value="1"/>
</dbReference>
<dbReference type="Pfam" id="PF14492">
    <property type="entry name" value="EFG_III"/>
    <property type="match status" value="1"/>
</dbReference>
<dbReference type="InterPro" id="IPR027417">
    <property type="entry name" value="P-loop_NTPase"/>
</dbReference>
<dbReference type="Gene3D" id="3.30.70.870">
    <property type="entry name" value="Elongation Factor G (Translational Gtpase), domain 3"/>
    <property type="match status" value="1"/>
</dbReference>
<comment type="caution">
    <text evidence="7">The sequence shown here is derived from an EMBL/GenBank/DDBJ whole genome shotgun (WGS) entry which is preliminary data.</text>
</comment>
<sequence>MKVIAVVGPSQAGKTTVIEALAALEEQPPHRLALFGDTSVTRFDFMGEAWAALDCPGGPDSFAQLGPALAAADAAVLVVPAESDAAVLAAPYLRLLEASGISTFLFINRIDAATDRVRDIVAALQVYSPHGIVLRQIPMREGDRVVGAVDLISERAWEYHDHARSSLVEMPAGIRDREAEARMDVLEHLADFDDALMEQLIEDQTPMTADIYRVATRALQHHDLIPALLGAAAQGKGVLRLMKSLRHEVPDVAQLTERLPEGVMAVACLGDAVKHLGKTVLLRALAPLAPGARLGGAALGSLTDLDARSPLGALAPGEIGLAVKSDHLSLTAPLITAEAALPLPEERVANHRFRLTPAHERDETRLATALTRLAEIDPGLALRQDEASGHTILCTQGPLHLRRLLDKLTGVFGVETATAEIPPALCETITRRVEKHHRHRKQSGGAGQFADVLIEVAPLPRGTGFRFEEQIKGGAIPRTYIPSVEAGARDALAEGPLGHPVVDVGVLLKDGKVHAVDSSDFAFRTAGRMALREALAEAGSLLLQPIARIAIRVPTVYSGGLVPLISALKGHVVTFEADPDAPGWDIFEALLPVAAETDLFNALAGATRGTAWYSAEHDHYEELREAPRRAAG</sequence>
<organism evidence="7 8">
    <name type="scientific">Seohaeicola nanhaiensis</name>
    <dbReference type="NCBI Taxonomy" id="1387282"/>
    <lineage>
        <taxon>Bacteria</taxon>
        <taxon>Pseudomonadati</taxon>
        <taxon>Pseudomonadota</taxon>
        <taxon>Alphaproteobacteria</taxon>
        <taxon>Rhodobacterales</taxon>
        <taxon>Roseobacteraceae</taxon>
        <taxon>Seohaeicola</taxon>
    </lineage>
</organism>
<keyword evidence="2 7" id="KW-0251">Elongation factor</keyword>
<dbReference type="Proteomes" id="UP001595973">
    <property type="component" value="Unassembled WGS sequence"/>
</dbReference>
<dbReference type="Pfam" id="PF00679">
    <property type="entry name" value="EFG_C"/>
    <property type="match status" value="1"/>
</dbReference>
<evidence type="ECO:0000259" key="5">
    <source>
        <dbReference type="SMART" id="SM00838"/>
    </source>
</evidence>
<dbReference type="InterPro" id="IPR005517">
    <property type="entry name" value="Transl_elong_EFG/EF2_IV"/>
</dbReference>
<gene>
    <name evidence="7" type="ORF">ACFO5X_03860</name>
</gene>
<dbReference type="SUPFAM" id="SSF54980">
    <property type="entry name" value="EF-G C-terminal domain-like"/>
    <property type="match status" value="2"/>
</dbReference>
<dbReference type="PANTHER" id="PTHR43261:SF7">
    <property type="entry name" value="ELONGATION FACTOR G-LIKE PROTEIN"/>
    <property type="match status" value="1"/>
</dbReference>
<evidence type="ECO:0000313" key="7">
    <source>
        <dbReference type="EMBL" id="MFC4667677.1"/>
    </source>
</evidence>
<keyword evidence="3" id="KW-0648">Protein biosynthesis</keyword>
<dbReference type="GO" id="GO:0003746">
    <property type="term" value="F:translation elongation factor activity"/>
    <property type="evidence" value="ECO:0007669"/>
    <property type="project" value="UniProtKB-KW"/>
</dbReference>
<dbReference type="Gene3D" id="3.30.230.10">
    <property type="match status" value="1"/>
</dbReference>
<dbReference type="Gene3D" id="3.40.50.300">
    <property type="entry name" value="P-loop containing nucleotide triphosphate hydrolases"/>
    <property type="match status" value="1"/>
</dbReference>
<dbReference type="InterPro" id="IPR000795">
    <property type="entry name" value="T_Tr_GTP-bd_dom"/>
</dbReference>
<keyword evidence="4" id="KW-0342">GTP-binding</keyword>